<evidence type="ECO:0000256" key="4">
    <source>
        <dbReference type="ARBA" id="ARBA00022679"/>
    </source>
</evidence>
<evidence type="ECO:0000256" key="1">
    <source>
        <dbReference type="ARBA" id="ARBA00004202"/>
    </source>
</evidence>
<dbReference type="GO" id="GO:0005886">
    <property type="term" value="C:plasma membrane"/>
    <property type="evidence" value="ECO:0007669"/>
    <property type="project" value="UniProtKB-SubCell"/>
</dbReference>
<gene>
    <name evidence="7" type="ORF">D7V78_01675</name>
</gene>
<dbReference type="Pfam" id="PF04464">
    <property type="entry name" value="Glyphos_transf"/>
    <property type="match status" value="1"/>
</dbReference>
<dbReference type="AlphaFoldDB" id="A0A3L7ZU68"/>
<dbReference type="OrthoDB" id="9811865at2"/>
<dbReference type="Gene3D" id="3.40.50.12580">
    <property type="match status" value="1"/>
</dbReference>
<keyword evidence="3" id="KW-1003">Cell membrane</keyword>
<keyword evidence="6" id="KW-0472">Membrane</keyword>
<comment type="similarity">
    <text evidence="2">Belongs to the CDP-glycerol glycerophosphotransferase family.</text>
</comment>
<comment type="subcellular location">
    <subcellularLocation>
        <location evidence="1">Cell membrane</location>
        <topology evidence="1">Peripheral membrane protein</topology>
    </subcellularLocation>
</comment>
<proteinExistence type="inferred from homology"/>
<dbReference type="GO" id="GO:0019350">
    <property type="term" value="P:teichoic acid biosynthetic process"/>
    <property type="evidence" value="ECO:0007669"/>
    <property type="project" value="UniProtKB-KW"/>
</dbReference>
<dbReference type="InterPro" id="IPR043148">
    <property type="entry name" value="TagF_C"/>
</dbReference>
<comment type="caution">
    <text evidence="7">The sequence shown here is derived from an EMBL/GenBank/DDBJ whole genome shotgun (WGS) entry which is preliminary data.</text>
</comment>
<dbReference type="InterPro" id="IPR007554">
    <property type="entry name" value="Glycerophosphate_synth"/>
</dbReference>
<evidence type="ECO:0000313" key="7">
    <source>
        <dbReference type="EMBL" id="RLT75248.1"/>
    </source>
</evidence>
<dbReference type="EMBL" id="RAYI01000001">
    <property type="protein sequence ID" value="RLT75248.1"/>
    <property type="molecule type" value="Genomic_DNA"/>
</dbReference>
<evidence type="ECO:0000256" key="6">
    <source>
        <dbReference type="ARBA" id="ARBA00023136"/>
    </source>
</evidence>
<organism evidence="7 8">
    <name type="scientific">Parabacteroides distasonis</name>
    <dbReference type="NCBI Taxonomy" id="823"/>
    <lineage>
        <taxon>Bacteria</taxon>
        <taxon>Pseudomonadati</taxon>
        <taxon>Bacteroidota</taxon>
        <taxon>Bacteroidia</taxon>
        <taxon>Bacteroidales</taxon>
        <taxon>Tannerellaceae</taxon>
        <taxon>Parabacteroides</taxon>
    </lineage>
</organism>
<sequence length="407" mass="48022">MRNRIILYFKTHPKLVLKIYSSARLFMTCWSWFVPVRKKTIIFNSFGGRGFNDSPKALYDEICRRKEFDDWRLLWAFVDPSKQDIPRGEKVKIDTYAFFKSLLYSHVWIGNTGVDRGIELRLKRHIRIETWHGTPLKKICGEENIRTFAFRPAEYKGPIDNATIRCAQSEFDRDIFARVFHATNDSFLVSDLPRNDELFRYSKEDVERIKKKLKINGSKKVILYTPTYREYLINDNHKNYIAPPMDLKKWEAKLSGEYVLLIRAHYAISSAMDIGENDFVKDVSEYPSINDLYAISDMMISDYSSTYFDYAILDRPIFCFAYDLEEYEEKRGLYLDLANTLPCNINRNENELICEILSVDYNKASEKTRNFHMKFAPYAGNASCRIVDELIARFSLEFDFDVWPQRL</sequence>
<dbReference type="Gene3D" id="3.40.50.11820">
    <property type="match status" value="1"/>
</dbReference>
<accession>A0A3L7ZU68</accession>
<keyword evidence="4 7" id="KW-0808">Transferase</keyword>
<protein>
    <submittedName>
        <fullName evidence="7">CDP-glycerol--poly(Glycerophosphate) glycerophosphotransferase</fullName>
    </submittedName>
</protein>
<keyword evidence="5" id="KW-0777">Teichoic acid biosynthesis</keyword>
<dbReference type="InterPro" id="IPR043149">
    <property type="entry name" value="TagF_N"/>
</dbReference>
<evidence type="ECO:0000256" key="5">
    <source>
        <dbReference type="ARBA" id="ARBA00022944"/>
    </source>
</evidence>
<dbReference type="SUPFAM" id="SSF53756">
    <property type="entry name" value="UDP-Glycosyltransferase/glycogen phosphorylase"/>
    <property type="match status" value="1"/>
</dbReference>
<dbReference type="PANTHER" id="PTHR37316:SF3">
    <property type="entry name" value="TEICHOIC ACID GLYCEROL-PHOSPHATE TRANSFERASE"/>
    <property type="match status" value="1"/>
</dbReference>
<name>A0A3L7ZU68_PARDI</name>
<dbReference type="InterPro" id="IPR051612">
    <property type="entry name" value="Teichoic_Acid_Biosynth"/>
</dbReference>
<evidence type="ECO:0000256" key="2">
    <source>
        <dbReference type="ARBA" id="ARBA00010488"/>
    </source>
</evidence>
<dbReference type="PANTHER" id="PTHR37316">
    <property type="entry name" value="TEICHOIC ACID GLYCEROL-PHOSPHATE PRIMASE"/>
    <property type="match status" value="1"/>
</dbReference>
<dbReference type="GO" id="GO:0047355">
    <property type="term" value="F:CDP-glycerol glycerophosphotransferase activity"/>
    <property type="evidence" value="ECO:0007669"/>
    <property type="project" value="InterPro"/>
</dbReference>
<evidence type="ECO:0000313" key="8">
    <source>
        <dbReference type="Proteomes" id="UP000278164"/>
    </source>
</evidence>
<dbReference type="Proteomes" id="UP000278164">
    <property type="component" value="Unassembled WGS sequence"/>
</dbReference>
<reference evidence="7 8" key="1">
    <citation type="submission" date="2018-09" db="EMBL/GenBank/DDBJ databases">
        <title>Murine metabolic-syndrome-specific gut microbial biobank.</title>
        <authorList>
            <person name="Liu C."/>
        </authorList>
    </citation>
    <scope>NUCLEOTIDE SEQUENCE [LARGE SCALE GENOMIC DNA]</scope>
    <source>
        <strain evidence="7 8">8-P5</strain>
    </source>
</reference>
<evidence type="ECO:0000256" key="3">
    <source>
        <dbReference type="ARBA" id="ARBA00022475"/>
    </source>
</evidence>